<dbReference type="Pfam" id="PF00696">
    <property type="entry name" value="AA_kinase"/>
    <property type="match status" value="1"/>
</dbReference>
<comment type="similarity">
    <text evidence="5 15">Belongs to the aspartokinase family.</text>
</comment>
<dbReference type="PROSITE" id="PS00324">
    <property type="entry name" value="ASPARTOKINASE"/>
    <property type="match status" value="1"/>
</dbReference>
<proteinExistence type="inferred from homology"/>
<dbReference type="SUPFAM" id="SSF53633">
    <property type="entry name" value="Carbamate kinase-like"/>
    <property type="match status" value="1"/>
</dbReference>
<dbReference type="GO" id="GO:0005829">
    <property type="term" value="C:cytosol"/>
    <property type="evidence" value="ECO:0007669"/>
    <property type="project" value="TreeGrafter"/>
</dbReference>
<dbReference type="CDD" id="cd04260">
    <property type="entry name" value="AAK_AKi-DapG-BS"/>
    <property type="match status" value="1"/>
</dbReference>
<evidence type="ECO:0000256" key="5">
    <source>
        <dbReference type="ARBA" id="ARBA00010122"/>
    </source>
</evidence>
<evidence type="ECO:0000256" key="15">
    <source>
        <dbReference type="RuleBase" id="RU003448"/>
    </source>
</evidence>
<dbReference type="AlphaFoldDB" id="F5L9S9"/>
<keyword evidence="9 15" id="KW-0418">Kinase</keyword>
<evidence type="ECO:0000256" key="12">
    <source>
        <dbReference type="ARBA" id="ARBA00023154"/>
    </source>
</evidence>
<dbReference type="NCBIfam" id="TIGR00656">
    <property type="entry name" value="asp_kin_monofn"/>
    <property type="match status" value="1"/>
</dbReference>
<dbReference type="eggNOG" id="COG0527">
    <property type="taxonomic scope" value="Bacteria"/>
</dbReference>
<dbReference type="EMBL" id="CP082237">
    <property type="protein sequence ID" value="QZT32970.1"/>
    <property type="molecule type" value="Genomic_DNA"/>
</dbReference>
<evidence type="ECO:0000259" key="17">
    <source>
        <dbReference type="Pfam" id="PF00696"/>
    </source>
</evidence>
<evidence type="ECO:0000256" key="1">
    <source>
        <dbReference type="ARBA" id="ARBA00003121"/>
    </source>
</evidence>
<evidence type="ECO:0000256" key="14">
    <source>
        <dbReference type="PIRSR" id="PIRSR000726-1"/>
    </source>
</evidence>
<dbReference type="InterPro" id="IPR001048">
    <property type="entry name" value="Asp/Glu/Uridylate_kinase"/>
</dbReference>
<dbReference type="GO" id="GO:0009088">
    <property type="term" value="P:threonine biosynthetic process"/>
    <property type="evidence" value="ECO:0007669"/>
    <property type="project" value="UniProtKB-UniPathway"/>
</dbReference>
<evidence type="ECO:0000256" key="13">
    <source>
        <dbReference type="ARBA" id="ARBA00047872"/>
    </source>
</evidence>
<comment type="pathway">
    <text evidence="2 16">Amino-acid biosynthesis; L-lysine biosynthesis via DAP pathway; (S)-tetrahydrodipicolinate from L-aspartate: step 1/4.</text>
</comment>
<evidence type="ECO:0000256" key="9">
    <source>
        <dbReference type="ARBA" id="ARBA00022777"/>
    </source>
</evidence>
<dbReference type="NCBIfam" id="NF005155">
    <property type="entry name" value="PRK06635.1-4"/>
    <property type="match status" value="1"/>
</dbReference>
<keyword evidence="6 16" id="KW-0028">Amino-acid biosynthesis</keyword>
<dbReference type="SUPFAM" id="SSF55021">
    <property type="entry name" value="ACT-like"/>
    <property type="match status" value="2"/>
</dbReference>
<dbReference type="UniPathway" id="UPA00034">
    <property type="reaction ID" value="UER00015"/>
</dbReference>
<dbReference type="CDD" id="cd04937">
    <property type="entry name" value="ACT_AKi-DapG-BS_2"/>
    <property type="match status" value="1"/>
</dbReference>
<reference evidence="20" key="3">
    <citation type="submission" date="2021-08" db="EMBL/GenBank/DDBJ databases">
        <authorList>
            <person name="de Jong S."/>
            <person name="van den Broek M."/>
            <person name="Merkel A."/>
            <person name="de la Torre Cortes P."/>
            <person name="Kalamorz F."/>
            <person name="Cook G."/>
            <person name="van Loosdrecht M."/>
            <person name="McMillan D."/>
        </authorList>
    </citation>
    <scope>NUCLEOTIDE SEQUENCE</scope>
    <source>
        <strain evidence="20">TA2.A1</strain>
    </source>
</reference>
<keyword evidence="12" id="KW-0457">Lysine biosynthesis</keyword>
<feature type="binding site" evidence="14">
    <location>
        <position position="52"/>
    </location>
    <ligand>
        <name>substrate</name>
    </ligand>
</feature>
<dbReference type="FunFam" id="3.40.1160.10:FF:000002">
    <property type="entry name" value="Aspartokinase"/>
    <property type="match status" value="1"/>
</dbReference>
<reference evidence="19 21" key="1">
    <citation type="journal article" date="2011" name="J. Bacteriol.">
        <title>Draft genome sequence of the thermoalkaliphilic Caldalkalibacillus thermarum strain TA2.A1.</title>
        <authorList>
            <person name="Kalamorz F."/>
            <person name="Keis S."/>
            <person name="McMillan D.G."/>
            <person name="Olsson K."/>
            <person name="Stanton J.A."/>
            <person name="Stockwell P."/>
            <person name="Black M.A."/>
            <person name="Klingeman D.M."/>
            <person name="Land M.L."/>
            <person name="Han C.S."/>
            <person name="Martin S.L."/>
            <person name="Becher S.A."/>
            <person name="Peddie C.J."/>
            <person name="Morgan H.W."/>
            <person name="Matthies D."/>
            <person name="Preiss L."/>
            <person name="Meier T."/>
            <person name="Brown S.D."/>
            <person name="Cook G.M."/>
        </authorList>
    </citation>
    <scope>NUCLEOTIDE SEQUENCE [LARGE SCALE GENOMIC DNA]</scope>
    <source>
        <strain evidence="19 21">TA2.A1</strain>
    </source>
</reference>
<evidence type="ECO:0000256" key="8">
    <source>
        <dbReference type="ARBA" id="ARBA00022741"/>
    </source>
</evidence>
<feature type="binding site" evidence="14">
    <location>
        <position position="189"/>
    </location>
    <ligand>
        <name>ATP</name>
        <dbReference type="ChEBI" id="CHEBI:30616"/>
    </ligand>
</feature>
<keyword evidence="8 14" id="KW-0547">Nucleotide-binding</keyword>
<dbReference type="Proteomes" id="UP000010716">
    <property type="component" value="Unassembled WGS sequence"/>
</dbReference>
<dbReference type="GO" id="GO:0004072">
    <property type="term" value="F:aspartate kinase activity"/>
    <property type="evidence" value="ECO:0007669"/>
    <property type="project" value="UniProtKB-EC"/>
</dbReference>
<feature type="binding site" evidence="14">
    <location>
        <position position="79"/>
    </location>
    <ligand>
        <name>substrate</name>
    </ligand>
</feature>
<evidence type="ECO:0000313" key="19">
    <source>
        <dbReference type="EMBL" id="EGL81928.1"/>
    </source>
</evidence>
<evidence type="ECO:0000256" key="7">
    <source>
        <dbReference type="ARBA" id="ARBA00022679"/>
    </source>
</evidence>
<dbReference type="InterPro" id="IPR001341">
    <property type="entry name" value="Asp_kinase"/>
</dbReference>
<protein>
    <recommendedName>
        <fullName evidence="15">Aspartokinase</fullName>
        <ecNumber evidence="15">2.7.2.4</ecNumber>
    </recommendedName>
</protein>
<dbReference type="NCBIfam" id="TIGR00657">
    <property type="entry name" value="asp_kinases"/>
    <property type="match status" value="1"/>
</dbReference>
<dbReference type="Gene3D" id="3.40.1160.10">
    <property type="entry name" value="Acetylglutamate kinase-like"/>
    <property type="match status" value="1"/>
</dbReference>
<accession>F5L9S9</accession>
<comment type="function">
    <text evidence="1">Catalyzes the phosphorylation of the beta-carboxyl group of aspartic acid with ATP to yield 4-phospho-L-aspartate, which is involved in the branched biosynthetic pathway leading to the biosynthesis of amino acids threonine, isoleucine and methionine.</text>
</comment>
<name>F5L9S9_CALTT</name>
<evidence type="ECO:0000313" key="20">
    <source>
        <dbReference type="EMBL" id="QZT32970.1"/>
    </source>
</evidence>
<dbReference type="InterPro" id="IPR027795">
    <property type="entry name" value="CASTOR_ACT_dom"/>
</dbReference>
<dbReference type="Gene3D" id="3.30.2130.10">
    <property type="entry name" value="VC0802-like"/>
    <property type="match status" value="1"/>
</dbReference>
<evidence type="ECO:0000256" key="2">
    <source>
        <dbReference type="ARBA" id="ARBA00004766"/>
    </source>
</evidence>
<dbReference type="PANTHER" id="PTHR21499">
    <property type="entry name" value="ASPARTATE KINASE"/>
    <property type="match status" value="1"/>
</dbReference>
<dbReference type="Pfam" id="PF13840">
    <property type="entry name" value="ACT_7"/>
    <property type="match status" value="1"/>
</dbReference>
<dbReference type="EMBL" id="AFCE01000159">
    <property type="protein sequence ID" value="EGL81928.1"/>
    <property type="molecule type" value="Genomic_DNA"/>
</dbReference>
<dbReference type="RefSeq" id="WP_007505978.1">
    <property type="nucleotide sequence ID" value="NZ_AFCE01000159.1"/>
</dbReference>
<dbReference type="GO" id="GO:0009089">
    <property type="term" value="P:lysine biosynthetic process via diaminopimelate"/>
    <property type="evidence" value="ECO:0007669"/>
    <property type="project" value="UniProtKB-UniPathway"/>
</dbReference>
<dbReference type="GO" id="GO:0019877">
    <property type="term" value="P:diaminopimelate biosynthetic process"/>
    <property type="evidence" value="ECO:0007669"/>
    <property type="project" value="UniProtKB-KW"/>
</dbReference>
<evidence type="ECO:0000256" key="4">
    <source>
        <dbReference type="ARBA" id="ARBA00005139"/>
    </source>
</evidence>
<dbReference type="CDD" id="cd04914">
    <property type="entry name" value="ACT_AKi-DapG-BS_1"/>
    <property type="match status" value="1"/>
</dbReference>
<dbReference type="OrthoDB" id="9799110at2"/>
<dbReference type="InterPro" id="IPR005260">
    <property type="entry name" value="Asp_kin_monofn"/>
</dbReference>
<keyword evidence="22" id="KW-1185">Reference proteome</keyword>
<keyword evidence="7 15" id="KW-0808">Transferase</keyword>
<feature type="domain" description="Aspartate/glutamate/uridylate kinase" evidence="17">
    <location>
        <begin position="2"/>
        <end position="235"/>
    </location>
</feature>
<dbReference type="InterPro" id="IPR045865">
    <property type="entry name" value="ACT-like_dom_sf"/>
</dbReference>
<dbReference type="InterPro" id="IPR018042">
    <property type="entry name" value="Aspartate_kinase_CS"/>
</dbReference>
<dbReference type="UniPathway" id="UPA00050">
    <property type="reaction ID" value="UER00461"/>
</dbReference>
<comment type="pathway">
    <text evidence="3 16">Amino-acid biosynthesis; L-methionine biosynthesis via de novo pathway; L-homoserine from L-aspartate: step 1/3.</text>
</comment>
<evidence type="ECO:0000256" key="16">
    <source>
        <dbReference type="RuleBase" id="RU004249"/>
    </source>
</evidence>
<organism evidence="19 21">
    <name type="scientific">Caldalkalibacillus thermarum (strain TA2.A1)</name>
    <dbReference type="NCBI Taxonomy" id="986075"/>
    <lineage>
        <taxon>Bacteria</taxon>
        <taxon>Bacillati</taxon>
        <taxon>Bacillota</taxon>
        <taxon>Bacilli</taxon>
        <taxon>Bacillales</taxon>
        <taxon>Bacillaceae</taxon>
        <taxon>Caldalkalibacillus</taxon>
    </lineage>
</organism>
<evidence type="ECO:0000256" key="3">
    <source>
        <dbReference type="ARBA" id="ARBA00004986"/>
    </source>
</evidence>
<dbReference type="GO" id="GO:0009090">
    <property type="term" value="P:homoserine biosynthetic process"/>
    <property type="evidence" value="ECO:0007669"/>
    <property type="project" value="TreeGrafter"/>
</dbReference>
<evidence type="ECO:0000256" key="11">
    <source>
        <dbReference type="ARBA" id="ARBA00022915"/>
    </source>
</evidence>
<dbReference type="Proteomes" id="UP000825179">
    <property type="component" value="Chromosome"/>
</dbReference>
<dbReference type="EC" id="2.7.2.4" evidence="15"/>
<dbReference type="InterPro" id="IPR036393">
    <property type="entry name" value="AceGlu_kinase-like_sf"/>
</dbReference>
<keyword evidence="10 14" id="KW-0067">ATP-binding</keyword>
<evidence type="ECO:0000313" key="21">
    <source>
        <dbReference type="Proteomes" id="UP000010716"/>
    </source>
</evidence>
<evidence type="ECO:0000256" key="6">
    <source>
        <dbReference type="ARBA" id="ARBA00022605"/>
    </source>
</evidence>
<feature type="binding site" evidence="14">
    <location>
        <begin position="214"/>
        <end position="215"/>
    </location>
    <ligand>
        <name>ATP</name>
        <dbReference type="ChEBI" id="CHEBI:30616"/>
    </ligand>
</feature>
<feature type="domain" description="CASTOR ACT" evidence="18">
    <location>
        <begin position="336"/>
        <end position="399"/>
    </location>
</feature>
<dbReference type="GO" id="GO:0005524">
    <property type="term" value="F:ATP binding"/>
    <property type="evidence" value="ECO:0007669"/>
    <property type="project" value="UniProtKB-KW"/>
</dbReference>
<comment type="pathway">
    <text evidence="4 16">Amino-acid biosynthesis; L-threonine biosynthesis; L-threonine from L-aspartate: step 1/5.</text>
</comment>
<sequence length="417" mass="45714">MKIIVQKFGGTSLKDKEIRGKAIQHIKKAREEGYHVVVVVSAMGRKGDPYATDTLLEWIKQNGNHLSDREKDLLLSCGEIISSATLTSMLNAQGIPAVALTGFQAGILTNDTFGQAQIISVNPQRILDELAKNKVVVVCGFQGGTAAGEITTLGRGGSDTTATALGVALKAEYVDIFTDVDGIMTADPRIVEDAAPLNWVTYTEICNLAYQGAKVIHPRAVEIAMQSQVPIRVRSTMSDDPGTLVTTLNKVREYQENLNERLITGIAYVPNLTQIKVLAKEHEYDLQLKVFKAMAENKISVDFINVNPMGVAYTVFNDVADQAISLIKEMEFEVQVEPHCAKVSIVGAGMAGVPGIMAQIVEALTQEDIQILQSADSHTTIWVLVKDEDMIRAVNALHRKFNLHKLNQQHHRREDNS</sequence>
<dbReference type="KEGG" id="cthu:HUR95_11580"/>
<reference evidence="20 22" key="2">
    <citation type="journal article" date="2020" name="Extremophiles">
        <title>Genomic analysis of Caldalkalibacillus thermarum TA2.A1 reveals aerobic alkaliphilic metabolism and evolutionary hallmarks linking alkaliphilic bacteria and plant life.</title>
        <authorList>
            <person name="de Jong S.I."/>
            <person name="van den Broek M.A."/>
            <person name="Merkel A.Y."/>
            <person name="de la Torre Cortes P."/>
            <person name="Kalamorz F."/>
            <person name="Cook G.M."/>
            <person name="van Loosdrecht M.C.M."/>
            <person name="McMillan D.G.G."/>
        </authorList>
    </citation>
    <scope>NUCLEOTIDE SEQUENCE [LARGE SCALE GENOMIC DNA]</scope>
    <source>
        <strain evidence="20 22">TA2.A1</strain>
    </source>
</reference>
<evidence type="ECO:0000259" key="18">
    <source>
        <dbReference type="Pfam" id="PF13840"/>
    </source>
</evidence>
<feature type="binding site" evidence="14">
    <location>
        <begin position="178"/>
        <end position="179"/>
    </location>
    <ligand>
        <name>ATP</name>
        <dbReference type="ChEBI" id="CHEBI:30616"/>
    </ligand>
</feature>
<dbReference type="PIRSF" id="PIRSF000726">
    <property type="entry name" value="Asp_kin"/>
    <property type="match status" value="1"/>
</dbReference>
<evidence type="ECO:0000313" key="22">
    <source>
        <dbReference type="Proteomes" id="UP000825179"/>
    </source>
</evidence>
<dbReference type="PANTHER" id="PTHR21499:SF3">
    <property type="entry name" value="ASPARTOKINASE"/>
    <property type="match status" value="1"/>
</dbReference>
<comment type="catalytic activity">
    <reaction evidence="13 15">
        <text>L-aspartate + ATP = 4-phospho-L-aspartate + ADP</text>
        <dbReference type="Rhea" id="RHEA:23776"/>
        <dbReference type="ChEBI" id="CHEBI:29991"/>
        <dbReference type="ChEBI" id="CHEBI:30616"/>
        <dbReference type="ChEBI" id="CHEBI:57535"/>
        <dbReference type="ChEBI" id="CHEBI:456216"/>
        <dbReference type="EC" id="2.7.2.4"/>
    </reaction>
</comment>
<keyword evidence="11" id="KW-0220">Diaminopimelate biosynthesis</keyword>
<dbReference type="NCBIfam" id="NF006068">
    <property type="entry name" value="PRK08210.1"/>
    <property type="match status" value="1"/>
</dbReference>
<evidence type="ECO:0000256" key="10">
    <source>
        <dbReference type="ARBA" id="ARBA00022840"/>
    </source>
</evidence>
<gene>
    <name evidence="20" type="primary">dapG</name>
    <name evidence="19" type="ORF">CathTA2_2584</name>
    <name evidence="20" type="ORF">HUR95_11580</name>
</gene>
<dbReference type="UniPathway" id="UPA00051">
    <property type="reaction ID" value="UER00462"/>
</dbReference>
<feature type="binding site" evidence="14">
    <location>
        <begin position="7"/>
        <end position="10"/>
    </location>
    <ligand>
        <name>ATP</name>
        <dbReference type="ChEBI" id="CHEBI:30616"/>
    </ligand>
</feature>